<comment type="caution">
    <text evidence="6">The sequence shown here is derived from an EMBL/GenBank/DDBJ whole genome shotgun (WGS) entry which is preliminary data.</text>
</comment>
<dbReference type="SUPFAM" id="SSF56235">
    <property type="entry name" value="N-terminal nucleophile aminohydrolases (Ntn hydrolases)"/>
    <property type="match status" value="1"/>
</dbReference>
<comment type="similarity">
    <text evidence="1">Belongs to the gamma-glutamyltransferase family.</text>
</comment>
<dbReference type="Gene3D" id="1.10.246.230">
    <property type="match status" value="1"/>
</dbReference>
<reference evidence="6 7" key="1">
    <citation type="submission" date="2023-07" db="EMBL/GenBank/DDBJ databases">
        <title>Sequencing the genomes of 1000 actinobacteria strains.</title>
        <authorList>
            <person name="Klenk H.-P."/>
        </authorList>
    </citation>
    <scope>NUCLEOTIDE SEQUENCE [LARGE SCALE GENOMIC DNA]</scope>
    <source>
        <strain evidence="6 7">DSM 20167</strain>
    </source>
</reference>
<evidence type="ECO:0000256" key="5">
    <source>
        <dbReference type="SAM" id="MobiDB-lite"/>
    </source>
</evidence>
<protein>
    <submittedName>
        <fullName evidence="6">Gamma-glutamyltranspeptidase/glutathione hydrolase</fullName>
        <ecNumber evidence="6">2.3.2.2</ecNumber>
        <ecNumber evidence="6">3.4.19.13</ecNumber>
    </submittedName>
</protein>
<accession>A0ABU2BLJ7</accession>
<dbReference type="InterPro" id="IPR051792">
    <property type="entry name" value="GGT_bact"/>
</dbReference>
<dbReference type="GO" id="GO:0103068">
    <property type="term" value="F:leukotriene C4 gamma-glutamyl transferase activity"/>
    <property type="evidence" value="ECO:0007669"/>
    <property type="project" value="UniProtKB-EC"/>
</dbReference>
<dbReference type="Pfam" id="PF01019">
    <property type="entry name" value="G_glu_transpept"/>
    <property type="match status" value="1"/>
</dbReference>
<sequence>MAAGFLALGALLAGCAGEPLAEKFSAPTEASDTPAPSPSAPAQTLLSQEGIAAGHPEAVKVGLEILEQGGNAADAAIATAFAVSVVEPHASGIGGGGVTLVAEPTKDVAAFDYREVVGTSGKIPASGTGVPGFVDGMATLHETYGSMPWDELLQPAEDLARDGFVITKFLGERMNDGIGSQIVSEHRQFRTKDGSRVLREGETLKQSELAQTIQTIAEGGRDEFYEGSISDELTEVEGLDATTLANYETEKFEPVDGKVGDYTVVTAPPALPGAGLIQMLQQAEGAGIASDAPGSAPYVDKLMAAWSNASDTVTENFGDQRFVDVDLSEVLDRDQNLAIGSKLEERASKDSPAGDIDPGNTTHLSVVDRDGMAVSMTNTITSFWGGTKSDVVGGFFLNNQLSRFESIDSPANRPEPGRKSVTWSNPAMVLDGQGRVVMGIGTPGGQQIPNILASVLVPVLLQDQPIQDAVDGPRFHLQGGTLAVEGKAGKSLKALARANEWKIRETTRSDGVFGSIQALWVDYDTGTLDGATDVRRDGDHGVADTDQ</sequence>
<evidence type="ECO:0000313" key="6">
    <source>
        <dbReference type="EMBL" id="MDR7359493.1"/>
    </source>
</evidence>
<dbReference type="Gene3D" id="3.60.20.40">
    <property type="match status" value="1"/>
</dbReference>
<evidence type="ECO:0000256" key="1">
    <source>
        <dbReference type="ARBA" id="ARBA00009381"/>
    </source>
</evidence>
<dbReference type="EC" id="3.4.19.13" evidence="6"/>
<dbReference type="PANTHER" id="PTHR43199">
    <property type="entry name" value="GLUTATHIONE HYDROLASE"/>
    <property type="match status" value="1"/>
</dbReference>
<evidence type="ECO:0000256" key="4">
    <source>
        <dbReference type="ARBA" id="ARBA00023145"/>
    </source>
</evidence>
<keyword evidence="2 6" id="KW-0808">Transferase</keyword>
<gene>
    <name evidence="6" type="ORF">J2S64_003184</name>
</gene>
<dbReference type="EC" id="2.3.2.2" evidence="6"/>
<dbReference type="InterPro" id="IPR043137">
    <property type="entry name" value="GGT_ssub_C"/>
</dbReference>
<dbReference type="RefSeq" id="WP_310292044.1">
    <property type="nucleotide sequence ID" value="NZ_BAAAWO010000001.1"/>
</dbReference>
<feature type="region of interest" description="Disordered" evidence="5">
    <location>
        <begin position="342"/>
        <end position="361"/>
    </location>
</feature>
<keyword evidence="4" id="KW-0865">Zymogen</keyword>
<dbReference type="PRINTS" id="PR01210">
    <property type="entry name" value="GGTRANSPTASE"/>
</dbReference>
<dbReference type="GO" id="GO:0036374">
    <property type="term" value="F:glutathione hydrolase activity"/>
    <property type="evidence" value="ECO:0007669"/>
    <property type="project" value="UniProtKB-EC"/>
</dbReference>
<name>A0ABU2BLJ7_9MICC</name>
<keyword evidence="6" id="KW-0012">Acyltransferase</keyword>
<dbReference type="PANTHER" id="PTHR43199:SF1">
    <property type="entry name" value="GLUTATHIONE HYDROLASE PROENZYME"/>
    <property type="match status" value="1"/>
</dbReference>
<evidence type="ECO:0000313" key="7">
    <source>
        <dbReference type="Proteomes" id="UP001183817"/>
    </source>
</evidence>
<dbReference type="EMBL" id="JAVDYI010000001">
    <property type="protein sequence ID" value="MDR7359493.1"/>
    <property type="molecule type" value="Genomic_DNA"/>
</dbReference>
<evidence type="ECO:0000256" key="3">
    <source>
        <dbReference type="ARBA" id="ARBA00022801"/>
    </source>
</evidence>
<keyword evidence="3 6" id="KW-0378">Hydrolase</keyword>
<proteinExistence type="inferred from homology"/>
<dbReference type="Proteomes" id="UP001183817">
    <property type="component" value="Unassembled WGS sequence"/>
</dbReference>
<dbReference type="InterPro" id="IPR029055">
    <property type="entry name" value="Ntn_hydrolases_N"/>
</dbReference>
<organism evidence="6 7">
    <name type="scientific">Paeniglutamicibacter sulfureus</name>
    <dbReference type="NCBI Taxonomy" id="43666"/>
    <lineage>
        <taxon>Bacteria</taxon>
        <taxon>Bacillati</taxon>
        <taxon>Actinomycetota</taxon>
        <taxon>Actinomycetes</taxon>
        <taxon>Micrococcales</taxon>
        <taxon>Micrococcaceae</taxon>
        <taxon>Paeniglutamicibacter</taxon>
    </lineage>
</organism>
<keyword evidence="7" id="KW-1185">Reference proteome</keyword>
<evidence type="ECO:0000256" key="2">
    <source>
        <dbReference type="ARBA" id="ARBA00022679"/>
    </source>
</evidence>